<organism evidence="2 3">
    <name type="scientific">Brachionus plicatilis</name>
    <name type="common">Marine rotifer</name>
    <name type="synonym">Brachionus muelleri</name>
    <dbReference type="NCBI Taxonomy" id="10195"/>
    <lineage>
        <taxon>Eukaryota</taxon>
        <taxon>Metazoa</taxon>
        <taxon>Spiralia</taxon>
        <taxon>Gnathifera</taxon>
        <taxon>Rotifera</taxon>
        <taxon>Eurotatoria</taxon>
        <taxon>Monogononta</taxon>
        <taxon>Pseudotrocha</taxon>
        <taxon>Ploima</taxon>
        <taxon>Brachionidae</taxon>
        <taxon>Brachionus</taxon>
    </lineage>
</organism>
<dbReference type="Proteomes" id="UP000276133">
    <property type="component" value="Unassembled WGS sequence"/>
</dbReference>
<reference evidence="2 3" key="1">
    <citation type="journal article" date="2018" name="Sci. Rep.">
        <title>Genomic signatures of local adaptation to the degree of environmental predictability in rotifers.</title>
        <authorList>
            <person name="Franch-Gras L."/>
            <person name="Hahn C."/>
            <person name="Garcia-Roger E.M."/>
            <person name="Carmona M.J."/>
            <person name="Serra M."/>
            <person name="Gomez A."/>
        </authorList>
    </citation>
    <scope>NUCLEOTIDE SEQUENCE [LARGE SCALE GENOMIC DNA]</scope>
    <source>
        <strain evidence="2">HYR1</strain>
    </source>
</reference>
<dbReference type="AlphaFoldDB" id="A0A3M7QSQ6"/>
<feature type="chain" id="PRO_5017957701" evidence="1">
    <location>
        <begin position="26"/>
        <end position="129"/>
    </location>
</feature>
<gene>
    <name evidence="2" type="ORF">BpHYR1_035932</name>
</gene>
<dbReference type="EMBL" id="REGN01005278">
    <property type="protein sequence ID" value="RNA14005.1"/>
    <property type="molecule type" value="Genomic_DNA"/>
</dbReference>
<evidence type="ECO:0000313" key="2">
    <source>
        <dbReference type="EMBL" id="RNA14005.1"/>
    </source>
</evidence>
<sequence length="129" mass="15007">MTTGAFLRSICFAVCTLPAFSTVLAREFSKASFFALVWSWVRKNLVDDSKDLKNKFIDIKDIIEEHSNDKTTNLDLKLFTVLLYFVFLFRTKSIKQISGCVKFGRFSKILIDTIDFWFYLKLKIVAKLI</sequence>
<evidence type="ECO:0000256" key="1">
    <source>
        <dbReference type="SAM" id="SignalP"/>
    </source>
</evidence>
<keyword evidence="1" id="KW-0732">Signal</keyword>
<proteinExistence type="predicted"/>
<evidence type="ECO:0000313" key="3">
    <source>
        <dbReference type="Proteomes" id="UP000276133"/>
    </source>
</evidence>
<protein>
    <submittedName>
        <fullName evidence="2">Uncharacterized protein</fullName>
    </submittedName>
</protein>
<feature type="signal peptide" evidence="1">
    <location>
        <begin position="1"/>
        <end position="25"/>
    </location>
</feature>
<accession>A0A3M7QSQ6</accession>
<name>A0A3M7QSQ6_BRAPC</name>
<comment type="caution">
    <text evidence="2">The sequence shown here is derived from an EMBL/GenBank/DDBJ whole genome shotgun (WGS) entry which is preliminary data.</text>
</comment>
<keyword evidence="3" id="KW-1185">Reference proteome</keyword>